<feature type="region of interest" description="Disordered" evidence="1">
    <location>
        <begin position="1648"/>
        <end position="1680"/>
    </location>
</feature>
<name>V6LBK3_9EUKA</name>
<dbReference type="VEuPathDB" id="GiardiaDB:SS50377_25274"/>
<evidence type="ECO:0000313" key="3">
    <source>
        <dbReference type="EMBL" id="KAH0573155.1"/>
    </source>
</evidence>
<evidence type="ECO:0000313" key="4">
    <source>
        <dbReference type="Proteomes" id="UP000018208"/>
    </source>
</evidence>
<feature type="compositionally biased region" description="Acidic residues" evidence="1">
    <location>
        <begin position="1665"/>
        <end position="1680"/>
    </location>
</feature>
<dbReference type="EMBL" id="AUWU02000005">
    <property type="protein sequence ID" value="KAH0573155.1"/>
    <property type="molecule type" value="Genomic_DNA"/>
</dbReference>
<dbReference type="OrthoDB" id="10252864at2759"/>
<reference evidence="2 3" key="1">
    <citation type="journal article" date="2014" name="PLoS Genet.">
        <title>The Genome of Spironucleus salmonicida Highlights a Fish Pathogen Adapted to Fluctuating Environments.</title>
        <authorList>
            <person name="Xu F."/>
            <person name="Jerlstrom-Hultqvist J."/>
            <person name="Einarsson E."/>
            <person name="Astvaldsson A."/>
            <person name="Svard S.G."/>
            <person name="Andersson J.O."/>
        </authorList>
    </citation>
    <scope>NUCLEOTIDE SEQUENCE</scope>
    <source>
        <strain evidence="3">ATCC 50377</strain>
    </source>
</reference>
<proteinExistence type="predicted"/>
<feature type="region of interest" description="Disordered" evidence="1">
    <location>
        <begin position="157"/>
        <end position="179"/>
    </location>
</feature>
<evidence type="ECO:0000256" key="1">
    <source>
        <dbReference type="SAM" id="MobiDB-lite"/>
    </source>
</evidence>
<protein>
    <submittedName>
        <fullName evidence="2">Uncharacterized protein</fullName>
    </submittedName>
</protein>
<dbReference type="Proteomes" id="UP000018208">
    <property type="component" value="Unassembled WGS sequence"/>
</dbReference>
<dbReference type="EMBL" id="KI546167">
    <property type="protein sequence ID" value="EST41845.1"/>
    <property type="molecule type" value="Genomic_DNA"/>
</dbReference>
<keyword evidence="4" id="KW-1185">Reference proteome</keyword>
<accession>V6LBK3</accession>
<organism evidence="2">
    <name type="scientific">Spironucleus salmonicida</name>
    <dbReference type="NCBI Taxonomy" id="348837"/>
    <lineage>
        <taxon>Eukaryota</taxon>
        <taxon>Metamonada</taxon>
        <taxon>Diplomonadida</taxon>
        <taxon>Hexamitidae</taxon>
        <taxon>Hexamitinae</taxon>
        <taxon>Spironucleus</taxon>
    </lineage>
</organism>
<evidence type="ECO:0000313" key="2">
    <source>
        <dbReference type="EMBL" id="EST41845.1"/>
    </source>
</evidence>
<feature type="compositionally biased region" description="Basic and acidic residues" evidence="1">
    <location>
        <begin position="1648"/>
        <end position="1664"/>
    </location>
</feature>
<sequence length="1743" mass="200292">MSDGLPYAPVSPTERRRRAQELLARHARAWDAQLATFTTQQPKNSQHHSNLQVDAEWREKQRALARADANSRAQYEISWQNSLRTNERVVELKLGKVNPVSFFRKDTNNLAINNILQMPAYVPISEKLPHDLLQKNYDSLQNHLQQIECPEDTDEIELPLQNSPSSEEEESEIQQENEQQNVQVVKNKFQSMIPAGANAQKADEIARKITKNSNKVKVQRMDLNKINKQAIIEPLDSIQTHIRPRVLISNLTVISSENTQDSNLKMKNIGDCSFMIQIKQRNQITQNAKKEIIRKEVNDESTAGPSMNDIDAVSQRPSQVAPGSPASILGKLKTAKFTSNTQQFNITKKPIIQAPTESVGSGQKENQIQRDDMAQKMLEKSSTPSHLRILANRCVQNSRGEMESKIIVATKGAKWLCGSGESSNIEFIVPNNKQQQPGIILQEYELVFVPAVEVEFENRDDQKSGQNSVIQTEGSTSVFIRCYGIQSWCLQLKKQIETLNNIGQGVVEKIYNQNVCQEILYSLSDESVNISIHKNKEVLEKEDIAQSIKKKIESTVIQTYQNKVVKAKWLIDKEIIKQFLYDLITEESGYNMSVLDIFDNYYDFDAHTRFEEVGNEVFEFLDSIDTTQVQAYPFIYLQFAKNSIFINRAKSLSKVILKHQYLFQNIEIFDKFRINSCQIVRKRLLALISDENAEKNIIINQTSDSEMYLMQKATRGTIINAALFSEFKPSKIVNLLINKLVNEITLSVNKQVKFDKTKQYSVNEQQQIFANKRPIYDGNLINLLYLTAAVSNKKPVWDIFNILNKVQDETLEERKLQLLELLMLKSIIFDVEIQVNSESDNTIRSIIGKAVNQKIIDQKLIVEQQYDFMVDNTKLFVPKYTIEQLNNLIQLIKANSTLDNEQFLEKFTVEEISLTIVPDLVFLLTREFLYSQTMKHRVFLKLYYLETANINDMDPFNILTLAEKIILTQNLNFTTQNFAQLYYNSVFTPDLYQQALEKLMIFQPATPNKGPKATKPGKDTVKIINLAPIQSKLRLLKQFNFSASTFTGSVQEALIQAHVQISAEQPQSSSKQKRDPKQVDFKPLTLLTSLNHQYFTEFSSNSLFSTSLQLFFKDQYEFSKLQNQPLDKISYSQMLIDVVSVIFSISASPKIDAFDNYKLENNEEQIELIQQNYQEKREKLLNDICDLCVIPEQPPPKKGGKSSVEFEVPITDTKQLRTTVINNLSNVIFYPQSSLVQEVQQQEFKPRELGDNQSSLILASMAELPTDFQFDKPVKKFGGSMNLSTFDASEIKMDEETDHKNATIKESGYCTSLPEKYDVAHQIRIQAFRHEFDIFIDSLFTELTSEAIVSHNENVSNFDIDLDDFETTKSKMEQLKTGELTYEQAGIEPEDFVEPAEMVPPEQPLPSFGFKDIIEQIELIEKKLMIQSDLIFCKGTDISILQSLAYRIFDCIYQAYLKYCEQAQVVLENEFNGSECENSAKKLLFDCGENLGISIEKYGIDVRIIKGLEEVNKHPTILIEDMDKNTLFNNIQTYYKAFGIRLEIDQQINEYHLKQAQELIPSYQIQPFSIIPSFKPKYVNNSAIDSFLYQNPDKHTFKSIPQIFLLSDMSIFNQHISKVENLENFLEVTQENAKNAFDVLGCHAPVKDKKKDDKNKPIEHAPEKVEEDAEGEEEEEDEDEIKIPGYLKEVEPETQSKRDVWGFLFNQCLERSSCWFSAADKIALQFEKGLNYVSRDWKELYDQ</sequence>
<feature type="compositionally biased region" description="Acidic residues" evidence="1">
    <location>
        <begin position="166"/>
        <end position="175"/>
    </location>
</feature>
<gene>
    <name evidence="2" type="ORF">SS50377_18679</name>
    <name evidence="3" type="ORF">SS50377_25274</name>
</gene>
<reference evidence="3" key="2">
    <citation type="submission" date="2020-12" db="EMBL/GenBank/DDBJ databases">
        <title>New Spironucleus salmonicida genome in near-complete chromosomes.</title>
        <authorList>
            <person name="Xu F."/>
            <person name="Kurt Z."/>
            <person name="Jimenez-Gonzalez A."/>
            <person name="Astvaldsson A."/>
            <person name="Andersson J.O."/>
            <person name="Svard S.G."/>
        </authorList>
    </citation>
    <scope>NUCLEOTIDE SEQUENCE</scope>
    <source>
        <strain evidence="3">ATCC 50377</strain>
    </source>
</reference>